<organism evidence="1 2">
    <name type="scientific">Leptospira weilii serovar Ranarum str. ICFT</name>
    <dbReference type="NCBI Taxonomy" id="1218598"/>
    <lineage>
        <taxon>Bacteria</taxon>
        <taxon>Pseudomonadati</taxon>
        <taxon>Spirochaetota</taxon>
        <taxon>Spirochaetia</taxon>
        <taxon>Leptospirales</taxon>
        <taxon>Leptospiraceae</taxon>
        <taxon>Leptospira</taxon>
    </lineage>
</organism>
<keyword evidence="2" id="KW-1185">Reference proteome</keyword>
<accession>N1WGW4</accession>
<dbReference type="AlphaFoldDB" id="N1WGW4"/>
<sequence>METKWEPTRESPSPSTNLTINLMGQPKYYHKNRFFTQNGSFEIE</sequence>
<protein>
    <submittedName>
        <fullName evidence="1">Uncharacterized protein</fullName>
    </submittedName>
</protein>
<evidence type="ECO:0000313" key="2">
    <source>
        <dbReference type="Proteomes" id="UP000012313"/>
    </source>
</evidence>
<reference evidence="1" key="1">
    <citation type="submission" date="2013-03" db="EMBL/GenBank/DDBJ databases">
        <authorList>
            <person name="Harkins D.M."/>
            <person name="Durkin A.S."/>
            <person name="Brinkac L.M."/>
            <person name="Haft D.H."/>
            <person name="Selengut J.D."/>
            <person name="Sanka R."/>
            <person name="DePew J."/>
            <person name="Purushe J."/>
            <person name="Hartskeerl R.A."/>
            <person name="Ahmed A."/>
            <person name="van der Linden H."/>
            <person name="Goris M.G.A."/>
            <person name="Vinetz J.M."/>
            <person name="Sutton G.G."/>
            <person name="Nierman W.C."/>
            <person name="Fouts D.E."/>
        </authorList>
    </citation>
    <scope>NUCLEOTIDE SEQUENCE [LARGE SCALE GENOMIC DNA]</scope>
    <source>
        <strain evidence="1">ICFT</strain>
    </source>
</reference>
<dbReference type="EMBL" id="AOHC02000045">
    <property type="protein sequence ID" value="EMY76567.1"/>
    <property type="molecule type" value="Genomic_DNA"/>
</dbReference>
<dbReference type="STRING" id="1218598.LEP1GSC060_0391"/>
<dbReference type="Proteomes" id="UP000012313">
    <property type="component" value="Unassembled WGS sequence"/>
</dbReference>
<evidence type="ECO:0000313" key="1">
    <source>
        <dbReference type="EMBL" id="EMY76567.1"/>
    </source>
</evidence>
<name>N1WGW4_9LEPT</name>
<gene>
    <name evidence="1" type="ORF">LEP1GSC060_0391</name>
</gene>
<comment type="caution">
    <text evidence="1">The sequence shown here is derived from an EMBL/GenBank/DDBJ whole genome shotgun (WGS) entry which is preliminary data.</text>
</comment>
<proteinExistence type="predicted"/>